<dbReference type="InterPro" id="IPR025605">
    <property type="entry name" value="OST-HTH/LOTUS_dom"/>
</dbReference>
<dbReference type="GO" id="GO:0030719">
    <property type="term" value="P:P granule organization"/>
    <property type="evidence" value="ECO:0007669"/>
    <property type="project" value="TreeGrafter"/>
</dbReference>
<feature type="domain" description="HTH OST-type" evidence="9">
    <location>
        <begin position="189"/>
        <end position="254"/>
    </location>
</feature>
<dbReference type="SMART" id="SM00333">
    <property type="entry name" value="TUDOR"/>
    <property type="match status" value="3"/>
</dbReference>
<reference evidence="10" key="1">
    <citation type="submission" date="2025-08" db="UniProtKB">
        <authorList>
            <consortium name="Ensembl"/>
        </authorList>
    </citation>
    <scope>IDENTIFICATION</scope>
</reference>
<dbReference type="InterPro" id="IPR037978">
    <property type="entry name" value="TDRD7_LOTUS_3"/>
</dbReference>
<dbReference type="PROSITE" id="PS50304">
    <property type="entry name" value="TUDOR"/>
    <property type="match status" value="2"/>
</dbReference>
<feature type="domain" description="Tudor" evidence="8">
    <location>
        <begin position="440"/>
        <end position="497"/>
    </location>
</feature>
<evidence type="ECO:0000256" key="7">
    <source>
        <dbReference type="ARBA" id="ARBA00022884"/>
    </source>
</evidence>
<reference evidence="10" key="2">
    <citation type="submission" date="2025-09" db="UniProtKB">
        <authorList>
            <consortium name="Ensembl"/>
        </authorList>
    </citation>
    <scope>IDENTIFICATION</scope>
</reference>
<dbReference type="PANTHER" id="PTHR22948">
    <property type="entry name" value="TUDOR DOMAIN CONTAINING PROTEIN"/>
    <property type="match status" value="1"/>
</dbReference>
<evidence type="ECO:0000313" key="11">
    <source>
        <dbReference type="Proteomes" id="UP000472260"/>
    </source>
</evidence>
<dbReference type="InterPro" id="IPR050621">
    <property type="entry name" value="Tudor_domain_containing"/>
</dbReference>
<dbReference type="GO" id="GO:0007283">
    <property type="term" value="P:spermatogenesis"/>
    <property type="evidence" value="ECO:0007669"/>
    <property type="project" value="UniProtKB-KW"/>
</dbReference>
<keyword evidence="4" id="KW-0677">Repeat</keyword>
<dbReference type="Pfam" id="PF00567">
    <property type="entry name" value="TUDOR"/>
    <property type="match status" value="3"/>
</dbReference>
<evidence type="ECO:0000256" key="1">
    <source>
        <dbReference type="ARBA" id="ARBA00004496"/>
    </source>
</evidence>
<dbReference type="PROSITE" id="PS51644">
    <property type="entry name" value="HTH_OST"/>
    <property type="match status" value="3"/>
</dbReference>
<evidence type="ECO:0000256" key="5">
    <source>
        <dbReference type="ARBA" id="ARBA00022782"/>
    </source>
</evidence>
<dbReference type="Gene3D" id="2.40.50.90">
    <property type="match status" value="3"/>
</dbReference>
<dbReference type="FunFam" id="2.30.30.140:FF:000065">
    <property type="entry name" value="tudor domain-containing protein 7"/>
    <property type="match status" value="1"/>
</dbReference>
<evidence type="ECO:0000259" key="8">
    <source>
        <dbReference type="PROSITE" id="PS50304"/>
    </source>
</evidence>
<keyword evidence="7" id="KW-0694">RNA-binding</keyword>
<dbReference type="InterPro" id="IPR041966">
    <property type="entry name" value="LOTUS-like"/>
</dbReference>
<keyword evidence="11" id="KW-1185">Reference proteome</keyword>
<feature type="domain" description="Tudor" evidence="8">
    <location>
        <begin position="629"/>
        <end position="686"/>
    </location>
</feature>
<keyword evidence="6" id="KW-0744">Spermatogenesis</keyword>
<dbReference type="SUPFAM" id="SSF63748">
    <property type="entry name" value="Tudor/PWWP/MBT"/>
    <property type="match status" value="3"/>
</dbReference>
<dbReference type="InterPro" id="IPR002999">
    <property type="entry name" value="Tudor"/>
</dbReference>
<name>A0A671RIT8_9TELE</name>
<dbReference type="FunFam" id="3.30.420.610:FF:000008">
    <property type="entry name" value="Tudor domain-containing protein 7"/>
    <property type="match status" value="1"/>
</dbReference>
<dbReference type="GO" id="GO:0034587">
    <property type="term" value="P:piRNA processing"/>
    <property type="evidence" value="ECO:0007669"/>
    <property type="project" value="TreeGrafter"/>
</dbReference>
<dbReference type="PANTHER" id="PTHR22948:SF14">
    <property type="entry name" value="TUDOR DOMAIN-CONTAINING PROTEIN 7"/>
    <property type="match status" value="1"/>
</dbReference>
<feature type="domain" description="HTH OST-type" evidence="9">
    <location>
        <begin position="34"/>
        <end position="107"/>
    </location>
</feature>
<dbReference type="Pfam" id="PF12872">
    <property type="entry name" value="OST-HTH"/>
    <property type="match status" value="1"/>
</dbReference>
<dbReference type="InterPro" id="IPR035437">
    <property type="entry name" value="SNase_OB-fold_sf"/>
</dbReference>
<evidence type="ECO:0000256" key="2">
    <source>
        <dbReference type="ARBA" id="ARBA00007740"/>
    </source>
</evidence>
<dbReference type="Gene3D" id="2.30.30.140">
    <property type="match status" value="3"/>
</dbReference>
<keyword evidence="3" id="KW-0963">Cytoplasm</keyword>
<gene>
    <name evidence="10" type="primary">LOC107665979</name>
</gene>
<dbReference type="Gene3D" id="3.30.420.610">
    <property type="entry name" value="LOTUS domain-like"/>
    <property type="match status" value="3"/>
</dbReference>
<evidence type="ECO:0000256" key="3">
    <source>
        <dbReference type="ARBA" id="ARBA00022490"/>
    </source>
</evidence>
<evidence type="ECO:0000256" key="4">
    <source>
        <dbReference type="ARBA" id="ARBA00022737"/>
    </source>
</evidence>
<evidence type="ECO:0000313" key="10">
    <source>
        <dbReference type="Ensembl" id="ENSSANP00000083282.1"/>
    </source>
</evidence>
<feature type="domain" description="HTH OST-type" evidence="9">
    <location>
        <begin position="288"/>
        <end position="356"/>
    </location>
</feature>
<sequence length="985" mass="111033">MVSFCHLLLGRTLEKQGPAVSSYIDFVFECRMSDMELVKKMLRAVLQSSKHGVAMARLQGDYRALTAEVIPYRQFGHANLESFLRSIPGVVRLERSSAGEVTCFAGVCEETAHIAQLVARQKNVKKTGCSKLLNFQMRAKSSSLFSHNGNTCTDKRKAPVKGILFDKFNVICMCDVISSVQQKPVNRADVEVVQGRIKQLLQKYCSGVWLSKIPQLYRDMFQEELHMHKEVETWTHVCTVEKPGSNNIVDRLVYPVLEPLDFTLPETPKAHPPLLITPPSTPPSHQPLTPEIKQKLRQLLNKYSHGLWAHALPQLFQEAFGCVFPRYVLEDLSLLADTCMVEYPMPDNRKRAILYALPCQVQAQPRPRPQPLVMPCTGNHVLPLIIPTTEFLSVLVMEVSSTDNIVLRFVGEVYSKALEVLEEAMLQFYSTVGAGLCLLSPKIGQLVAVAIEEDAVLRAQVHQVTEDNVKVYCVDHGFFEVVSRKKILQLRDQFLTIPFQATTCQLAGLEPFSTDAVVLKSLDSLAVGRTLLAEIVEREDTPLIVLYDTSQNEDVNVNAVCLKALQDKSMENPLQVNSVYTNVCVTNVCSDGSIYCQLPSRGQAKLKDIMDKIEAHFISQLTWELLVSKPFCGKVCLAKHKGKWARAEIINLHGSQVLDILFLDLGLPASLEVSELREIPPIYLKELITIPPQAIKCILEELNADESVWPPEAVLWLRETVLNKVPISIYWHLCSQDLQSSVNHQLASCPFWQRDVYFSEIARVSEPILPEAGDSSYTSPAQLNALTLPPPLDLPLVGQNVDVFVSVACHPGHFVLQPWQDLYKLVVLMGEMILFYNKQEVTQISIQKNNVYAAKIDNNWHRVLVKGVLTNDLVSVYELDYGKYELINYSHLQPLIDEFRQLPFQGISAQLAGVKQGVWGEEASMVFRNHVEKKPLVAQIESVEEGECPWERKISVYLVDTTQEDNDIWIHNIMVEFLDEINRDA</sequence>
<organism evidence="10 11">
    <name type="scientific">Sinocyclocheilus anshuiensis</name>
    <dbReference type="NCBI Taxonomy" id="1608454"/>
    <lineage>
        <taxon>Eukaryota</taxon>
        <taxon>Metazoa</taxon>
        <taxon>Chordata</taxon>
        <taxon>Craniata</taxon>
        <taxon>Vertebrata</taxon>
        <taxon>Euteleostomi</taxon>
        <taxon>Actinopterygii</taxon>
        <taxon>Neopterygii</taxon>
        <taxon>Teleostei</taxon>
        <taxon>Ostariophysi</taxon>
        <taxon>Cypriniformes</taxon>
        <taxon>Cyprinidae</taxon>
        <taxon>Cyprininae</taxon>
        <taxon>Sinocyclocheilus</taxon>
    </lineage>
</organism>
<dbReference type="Ensembl" id="ENSSANT00000088510.1">
    <property type="protein sequence ID" value="ENSSANP00000083282.1"/>
    <property type="gene ID" value="ENSSANG00000041333.1"/>
</dbReference>
<accession>A0A671RIT8</accession>
<comment type="similarity">
    <text evidence="2">Belongs to the TDRD7 family.</text>
</comment>
<evidence type="ECO:0000256" key="6">
    <source>
        <dbReference type="ARBA" id="ARBA00022871"/>
    </source>
</evidence>
<dbReference type="Proteomes" id="UP000472260">
    <property type="component" value="Unassembled WGS sequence"/>
</dbReference>
<dbReference type="AlphaFoldDB" id="A0A671RIT8"/>
<dbReference type="GO" id="GO:0043186">
    <property type="term" value="C:P granule"/>
    <property type="evidence" value="ECO:0007669"/>
    <property type="project" value="TreeGrafter"/>
</dbReference>
<protein>
    <submittedName>
        <fullName evidence="10">Tudor domain-containing protein 7A-like</fullName>
    </submittedName>
</protein>
<dbReference type="GO" id="GO:0003723">
    <property type="term" value="F:RNA binding"/>
    <property type="evidence" value="ECO:0007669"/>
    <property type="project" value="UniProtKB-KW"/>
</dbReference>
<evidence type="ECO:0000259" key="9">
    <source>
        <dbReference type="PROSITE" id="PS51644"/>
    </source>
</evidence>
<dbReference type="CDD" id="cd09974">
    <property type="entry name" value="LOTUS_3_TDRD7"/>
    <property type="match status" value="1"/>
</dbReference>
<keyword evidence="5" id="KW-0221">Differentiation</keyword>
<comment type="subcellular location">
    <subcellularLocation>
        <location evidence="1">Cytoplasm</location>
    </subcellularLocation>
</comment>
<proteinExistence type="inferred from homology"/>